<proteinExistence type="predicted"/>
<comment type="caution">
    <text evidence="1">The sequence shown here is derived from an EMBL/GenBank/DDBJ whole genome shotgun (WGS) entry which is preliminary data.</text>
</comment>
<dbReference type="EMBL" id="SJPT01000005">
    <property type="protein sequence ID" value="TWU22365.1"/>
    <property type="molecule type" value="Genomic_DNA"/>
</dbReference>
<accession>A0A5C6CEB9</accession>
<dbReference type="AlphaFoldDB" id="A0A5C6CEB9"/>
<sequence>MAGKLHVFTGSFPSRADACLYTEAQWEPKPDDSVSDEEYAAWEDRNPVWGFRNDLGDAYLDSDFIETIDGHRRYKYLETYLVNDGDLNVVQSAVPDANILLLVFPNALGGFDATLRSTSKLSYCGEFDFRWP</sequence>
<organism evidence="1 2">
    <name type="scientific">Novipirellula galeiformis</name>
    <dbReference type="NCBI Taxonomy" id="2528004"/>
    <lineage>
        <taxon>Bacteria</taxon>
        <taxon>Pseudomonadati</taxon>
        <taxon>Planctomycetota</taxon>
        <taxon>Planctomycetia</taxon>
        <taxon>Pirellulales</taxon>
        <taxon>Pirellulaceae</taxon>
        <taxon>Novipirellula</taxon>
    </lineage>
</organism>
<keyword evidence="2" id="KW-1185">Reference proteome</keyword>
<name>A0A5C6CEB9_9BACT</name>
<reference evidence="1 2" key="1">
    <citation type="submission" date="2019-02" db="EMBL/GenBank/DDBJ databases">
        <title>Deep-cultivation of Planctomycetes and their phenomic and genomic characterization uncovers novel biology.</title>
        <authorList>
            <person name="Wiegand S."/>
            <person name="Jogler M."/>
            <person name="Boedeker C."/>
            <person name="Pinto D."/>
            <person name="Vollmers J."/>
            <person name="Rivas-Marin E."/>
            <person name="Kohn T."/>
            <person name="Peeters S.H."/>
            <person name="Heuer A."/>
            <person name="Rast P."/>
            <person name="Oberbeckmann S."/>
            <person name="Bunk B."/>
            <person name="Jeske O."/>
            <person name="Meyerdierks A."/>
            <person name="Storesund J.E."/>
            <person name="Kallscheuer N."/>
            <person name="Luecker S."/>
            <person name="Lage O.M."/>
            <person name="Pohl T."/>
            <person name="Merkel B.J."/>
            <person name="Hornburger P."/>
            <person name="Mueller R.-W."/>
            <person name="Bruemmer F."/>
            <person name="Labrenz M."/>
            <person name="Spormann A.M."/>
            <person name="Op Den Camp H."/>
            <person name="Overmann J."/>
            <person name="Amann R."/>
            <person name="Jetten M.S.M."/>
            <person name="Mascher T."/>
            <person name="Medema M.H."/>
            <person name="Devos D.P."/>
            <person name="Kaster A.-K."/>
            <person name="Ovreas L."/>
            <person name="Rohde M."/>
            <person name="Galperin M.Y."/>
            <person name="Jogler C."/>
        </authorList>
    </citation>
    <scope>NUCLEOTIDE SEQUENCE [LARGE SCALE GENOMIC DNA]</scope>
    <source>
        <strain evidence="1 2">Pla52o</strain>
    </source>
</reference>
<dbReference type="OrthoDB" id="7018911at2"/>
<gene>
    <name evidence="1" type="ORF">Pla52o_34210</name>
</gene>
<protein>
    <submittedName>
        <fullName evidence="1">Uncharacterized protein</fullName>
    </submittedName>
</protein>
<evidence type="ECO:0000313" key="2">
    <source>
        <dbReference type="Proteomes" id="UP000316304"/>
    </source>
</evidence>
<dbReference type="RefSeq" id="WP_146595541.1">
    <property type="nucleotide sequence ID" value="NZ_SJPT01000005.1"/>
</dbReference>
<evidence type="ECO:0000313" key="1">
    <source>
        <dbReference type="EMBL" id="TWU22365.1"/>
    </source>
</evidence>
<dbReference type="Proteomes" id="UP000316304">
    <property type="component" value="Unassembled WGS sequence"/>
</dbReference>